<comment type="caution">
    <text evidence="1">The sequence shown here is derived from an EMBL/GenBank/DDBJ whole genome shotgun (WGS) entry which is preliminary data.</text>
</comment>
<protein>
    <submittedName>
        <fullName evidence="1">Uncharacterized protein</fullName>
    </submittedName>
</protein>
<dbReference type="Proteomes" id="UP000616779">
    <property type="component" value="Unassembled WGS sequence"/>
</dbReference>
<keyword evidence="2" id="KW-1185">Reference proteome</keyword>
<proteinExistence type="predicted"/>
<sequence>MTTQFSAGGSAIGYLYQSRYALYLLLQRIDSSISIERLDDVAFEDGFTPYELLQLKHHLNSNASLTNACVDLWKTIRVWSEAMRSGTSVGRLTLITTSTVSQDTIGYYLKDNMDRHATKAKSLMLQVISTSTNETNKAAYQAFSSLTPEQQSSLVENLYVLDQSPDIVMVEEKIKGLLALSVRRNLLDALYERLEGWWFGQVVTHLKAQSIGTISGATLSEKIHDIADHLRPDMLPIDYQHELPSETQSYDGRQFVHQLL</sequence>
<dbReference type="RefSeq" id="WP_216625170.1">
    <property type="nucleotide sequence ID" value="NZ_WHOA01000035.1"/>
</dbReference>
<reference evidence="1 2" key="1">
    <citation type="submission" date="2019-10" db="EMBL/GenBank/DDBJ databases">
        <title>Description of Paenibacillus terrestris sp. nov.</title>
        <authorList>
            <person name="Carlier A."/>
            <person name="Qi S."/>
        </authorList>
    </citation>
    <scope>NUCLEOTIDE SEQUENCE [LARGE SCALE GENOMIC DNA]</scope>
    <source>
        <strain evidence="1 2">LMG 31458</strain>
    </source>
</reference>
<accession>A0ABX1XSA0</accession>
<evidence type="ECO:0000313" key="2">
    <source>
        <dbReference type="Proteomes" id="UP000616779"/>
    </source>
</evidence>
<gene>
    <name evidence="1" type="ORF">GC098_05695</name>
</gene>
<name>A0ABX1XSA0_9BACL</name>
<dbReference type="EMBL" id="WHOA01000035">
    <property type="protein sequence ID" value="NOU70926.1"/>
    <property type="molecule type" value="Genomic_DNA"/>
</dbReference>
<evidence type="ECO:0000313" key="1">
    <source>
        <dbReference type="EMBL" id="NOU70926.1"/>
    </source>
</evidence>
<feature type="non-terminal residue" evidence="1">
    <location>
        <position position="260"/>
    </location>
</feature>
<organism evidence="1 2">
    <name type="scientific">Paenibacillus phytorum</name>
    <dbReference type="NCBI Taxonomy" id="2654977"/>
    <lineage>
        <taxon>Bacteria</taxon>
        <taxon>Bacillati</taxon>
        <taxon>Bacillota</taxon>
        <taxon>Bacilli</taxon>
        <taxon>Bacillales</taxon>
        <taxon>Paenibacillaceae</taxon>
        <taxon>Paenibacillus</taxon>
    </lineage>
</organism>